<evidence type="ECO:0000313" key="3">
    <source>
        <dbReference type="Proteomes" id="UP001363151"/>
    </source>
</evidence>
<comment type="caution">
    <text evidence="2">The sequence shown here is derived from an EMBL/GenBank/DDBJ whole genome shotgun (WGS) entry which is preliminary data.</text>
</comment>
<name>A0ABR1FL86_AURAN</name>
<accession>A0ABR1FL86</accession>
<dbReference type="EMBL" id="JBBJCI010000365">
    <property type="protein sequence ID" value="KAK7232896.1"/>
    <property type="molecule type" value="Genomic_DNA"/>
</dbReference>
<protein>
    <submittedName>
        <fullName evidence="2">Spermidine synthase</fullName>
    </submittedName>
</protein>
<reference evidence="2 3" key="1">
    <citation type="submission" date="2024-03" db="EMBL/GenBank/DDBJ databases">
        <title>Aureococcus anophagefferens CCMP1851 and Kratosvirus quantuckense: Draft genome of a second virus-susceptible host strain in the model system.</title>
        <authorList>
            <person name="Chase E."/>
            <person name="Truchon A.R."/>
            <person name="Schepens W."/>
            <person name="Wilhelm S.W."/>
        </authorList>
    </citation>
    <scope>NUCLEOTIDE SEQUENCE [LARGE SCALE GENOMIC DNA]</scope>
    <source>
        <strain evidence="2 3">CCMP1851</strain>
    </source>
</reference>
<proteinExistence type="predicted"/>
<feature type="compositionally biased region" description="Low complexity" evidence="1">
    <location>
        <begin position="217"/>
        <end position="235"/>
    </location>
</feature>
<dbReference type="Proteomes" id="UP001363151">
    <property type="component" value="Unassembled WGS sequence"/>
</dbReference>
<gene>
    <name evidence="2" type="ORF">SO694_00036150</name>
</gene>
<sequence>MSSTKKDKKFYHATAAQAYYMKPSEAATVSLAAPAGSASRGVGERDRPRLGIVVMTKRPLDFEQWLVYHRALLLRPPWNAFVDATFVAKTQRDYFVQMDRQAVNVASYTNGKSFGRVSAPGLRAHGPHHFRGDAPPSAGSATVDLPPSVAVVLHYESDKAAASDAAVKVWTSRKLVDESRVPPKDAIVVTAVRDALAGSSRAARRAKRRARPRARARAAGQEEQDARGQGAAAAGLLPKLT</sequence>
<feature type="compositionally biased region" description="Basic residues" evidence="1">
    <location>
        <begin position="202"/>
        <end position="216"/>
    </location>
</feature>
<evidence type="ECO:0000313" key="2">
    <source>
        <dbReference type="EMBL" id="KAK7232896.1"/>
    </source>
</evidence>
<organism evidence="2 3">
    <name type="scientific">Aureococcus anophagefferens</name>
    <name type="common">Harmful bloom alga</name>
    <dbReference type="NCBI Taxonomy" id="44056"/>
    <lineage>
        <taxon>Eukaryota</taxon>
        <taxon>Sar</taxon>
        <taxon>Stramenopiles</taxon>
        <taxon>Ochrophyta</taxon>
        <taxon>Pelagophyceae</taxon>
        <taxon>Pelagomonadales</taxon>
        <taxon>Pelagomonadaceae</taxon>
        <taxon>Aureococcus</taxon>
    </lineage>
</organism>
<feature type="region of interest" description="Disordered" evidence="1">
    <location>
        <begin position="198"/>
        <end position="241"/>
    </location>
</feature>
<keyword evidence="3" id="KW-1185">Reference proteome</keyword>
<evidence type="ECO:0000256" key="1">
    <source>
        <dbReference type="SAM" id="MobiDB-lite"/>
    </source>
</evidence>